<organism evidence="2 3">
    <name type="scientific">Neptunomonas antarctica</name>
    <dbReference type="NCBI Taxonomy" id="619304"/>
    <lineage>
        <taxon>Bacteria</taxon>
        <taxon>Pseudomonadati</taxon>
        <taxon>Pseudomonadota</taxon>
        <taxon>Gammaproteobacteria</taxon>
        <taxon>Oceanospirillales</taxon>
        <taxon>Oceanospirillaceae</taxon>
        <taxon>Neptunomonas</taxon>
    </lineage>
</organism>
<dbReference type="Proteomes" id="UP000185999">
    <property type="component" value="Unassembled WGS sequence"/>
</dbReference>
<dbReference type="PANTHER" id="PTHR33490:SF7">
    <property type="entry name" value="BLR2979 PROTEIN"/>
    <property type="match status" value="1"/>
</dbReference>
<dbReference type="InterPro" id="IPR002931">
    <property type="entry name" value="Transglutaminase-like"/>
</dbReference>
<feature type="domain" description="Transglutaminase-like" evidence="1">
    <location>
        <begin position="181"/>
        <end position="251"/>
    </location>
</feature>
<gene>
    <name evidence="2" type="ORF">SAMN05421760_109117</name>
</gene>
<proteinExistence type="predicted"/>
<keyword evidence="2" id="KW-0645">Protease</keyword>
<sequence length="312" mass="35631">MIYSIRHVTHYEYQKPVSLCYNLAYLLPRETDYQTCLTSSIQINPLQTVGRRRLDYFGNQAYHFSLEKPHRELIVDVQSEIRVHDAKYSHERDLDLDLGMTCGNALMRLQQSRDMADLEAREFILDSPMIRASAPLREYARTSFNRDRPLLSAVRELTHRIYEEFTYDPSSTSISTPLAEVLRSKRGVCQDFAHFAVGCLRSMGFPARYVSGYLETLPPPGKIKLVGSDASHAWFAVYSPGEGWFEFDPTNDNMPAENHITTAWGRDFGDVSPIKGVFFDGGKSQKLTVSVDVNRMETRRIETGQTQIIPTT</sequence>
<reference evidence="3" key="1">
    <citation type="submission" date="2017-01" db="EMBL/GenBank/DDBJ databases">
        <authorList>
            <person name="Varghese N."/>
            <person name="Submissions S."/>
        </authorList>
    </citation>
    <scope>NUCLEOTIDE SEQUENCE [LARGE SCALE GENOMIC DNA]</scope>
    <source>
        <strain evidence="3">DSM 22306</strain>
    </source>
</reference>
<evidence type="ECO:0000313" key="2">
    <source>
        <dbReference type="EMBL" id="SIS97474.1"/>
    </source>
</evidence>
<dbReference type="GO" id="GO:0006508">
    <property type="term" value="P:proteolysis"/>
    <property type="evidence" value="ECO:0007669"/>
    <property type="project" value="UniProtKB-KW"/>
</dbReference>
<dbReference type="Pfam" id="PF01841">
    <property type="entry name" value="Transglut_core"/>
    <property type="match status" value="1"/>
</dbReference>
<accession>A0A1N7NGJ5</accession>
<protein>
    <submittedName>
        <fullName evidence="2">Transglutaminase-like enzyme, putative cysteine protease</fullName>
    </submittedName>
</protein>
<dbReference type="AlphaFoldDB" id="A0A1N7NGJ5"/>
<dbReference type="OrthoDB" id="5438043at2"/>
<dbReference type="PANTHER" id="PTHR33490">
    <property type="entry name" value="BLR5614 PROTEIN-RELATED"/>
    <property type="match status" value="1"/>
</dbReference>
<dbReference type="STRING" id="619304.SAMN05421760_109117"/>
<dbReference type="Pfam" id="PF08379">
    <property type="entry name" value="Bact_transglu_N"/>
    <property type="match status" value="1"/>
</dbReference>
<dbReference type="GO" id="GO:0008233">
    <property type="term" value="F:peptidase activity"/>
    <property type="evidence" value="ECO:0007669"/>
    <property type="project" value="UniProtKB-KW"/>
</dbReference>
<keyword evidence="3" id="KW-1185">Reference proteome</keyword>
<name>A0A1N7NGJ5_9GAMM</name>
<evidence type="ECO:0000313" key="3">
    <source>
        <dbReference type="Proteomes" id="UP000185999"/>
    </source>
</evidence>
<dbReference type="InterPro" id="IPR038765">
    <property type="entry name" value="Papain-like_cys_pep_sf"/>
</dbReference>
<dbReference type="Gene3D" id="3.10.620.30">
    <property type="match status" value="1"/>
</dbReference>
<keyword evidence="2" id="KW-0378">Hydrolase</keyword>
<evidence type="ECO:0000259" key="1">
    <source>
        <dbReference type="SMART" id="SM00460"/>
    </source>
</evidence>
<dbReference type="SMART" id="SM00460">
    <property type="entry name" value="TGc"/>
    <property type="match status" value="1"/>
</dbReference>
<dbReference type="RefSeq" id="WP_054342166.1">
    <property type="nucleotide sequence ID" value="NZ_FTOE01000009.1"/>
</dbReference>
<dbReference type="SUPFAM" id="SSF54001">
    <property type="entry name" value="Cysteine proteinases"/>
    <property type="match status" value="1"/>
</dbReference>
<dbReference type="EMBL" id="FTOE01000009">
    <property type="protein sequence ID" value="SIS97474.1"/>
    <property type="molecule type" value="Genomic_DNA"/>
</dbReference>
<dbReference type="InterPro" id="IPR013589">
    <property type="entry name" value="Bac_transglu_N"/>
</dbReference>